<reference evidence="5" key="1">
    <citation type="journal article" date="2020" name="New Phytol.">
        <title>Comparative genomics reveals dynamic genome evolution in host specialist ectomycorrhizal fungi.</title>
        <authorList>
            <person name="Lofgren L.A."/>
            <person name="Nguyen N.H."/>
            <person name="Vilgalys R."/>
            <person name="Ruytinx J."/>
            <person name="Liao H.L."/>
            <person name="Branco S."/>
            <person name="Kuo A."/>
            <person name="LaButti K."/>
            <person name="Lipzen A."/>
            <person name="Andreopoulos W."/>
            <person name="Pangilinan J."/>
            <person name="Riley R."/>
            <person name="Hundley H."/>
            <person name="Na H."/>
            <person name="Barry K."/>
            <person name="Grigoriev I.V."/>
            <person name="Stajich J.E."/>
            <person name="Kennedy P.G."/>
        </authorList>
    </citation>
    <scope>NUCLEOTIDE SEQUENCE</scope>
    <source>
        <strain evidence="5">MN1</strain>
    </source>
</reference>
<dbReference type="EMBL" id="JABBWG010000028">
    <property type="protein sequence ID" value="KAG1811774.1"/>
    <property type="molecule type" value="Genomic_DNA"/>
</dbReference>
<name>A0A9P7JAX7_9AGAM</name>
<sequence length="99" mass="11444">MERGCWPASLWFALATKHIRKFHGTASSLTFFHPRSYSLQICHLQSMLSLRFKTCLTRYIHNLYLSSVPYLRYCCILLHGIDQYITADVDAWAESIAGT</sequence>
<keyword evidence="2" id="KW-1133">Transmembrane helix</keyword>
<protein>
    <recommendedName>
        <fullName evidence="4">ABC transmembrane type-1 domain-containing protein</fullName>
    </recommendedName>
</protein>
<evidence type="ECO:0000313" key="6">
    <source>
        <dbReference type="Proteomes" id="UP000807769"/>
    </source>
</evidence>
<gene>
    <name evidence="5" type="ORF">BJ212DRAFT_1373025</name>
</gene>
<dbReference type="Proteomes" id="UP000807769">
    <property type="component" value="Unassembled WGS sequence"/>
</dbReference>
<evidence type="ECO:0000259" key="4">
    <source>
        <dbReference type="Pfam" id="PF06472"/>
    </source>
</evidence>
<comment type="caution">
    <text evidence="5">The sequence shown here is derived from an EMBL/GenBank/DDBJ whole genome shotgun (WGS) entry which is preliminary data.</text>
</comment>
<keyword evidence="1" id="KW-0812">Transmembrane</keyword>
<evidence type="ECO:0000256" key="2">
    <source>
        <dbReference type="ARBA" id="ARBA00022989"/>
    </source>
</evidence>
<accession>A0A9P7JAX7</accession>
<organism evidence="5 6">
    <name type="scientific">Suillus subaureus</name>
    <dbReference type="NCBI Taxonomy" id="48587"/>
    <lineage>
        <taxon>Eukaryota</taxon>
        <taxon>Fungi</taxon>
        <taxon>Dikarya</taxon>
        <taxon>Basidiomycota</taxon>
        <taxon>Agaricomycotina</taxon>
        <taxon>Agaricomycetes</taxon>
        <taxon>Agaricomycetidae</taxon>
        <taxon>Boletales</taxon>
        <taxon>Suillineae</taxon>
        <taxon>Suillaceae</taxon>
        <taxon>Suillus</taxon>
    </lineage>
</organism>
<evidence type="ECO:0000256" key="1">
    <source>
        <dbReference type="ARBA" id="ARBA00022692"/>
    </source>
</evidence>
<dbReference type="OrthoDB" id="422637at2759"/>
<dbReference type="RefSeq" id="XP_041190195.1">
    <property type="nucleotide sequence ID" value="XM_041336347.1"/>
</dbReference>
<dbReference type="Pfam" id="PF06472">
    <property type="entry name" value="ABC_membrane_2"/>
    <property type="match status" value="1"/>
</dbReference>
<keyword evidence="6" id="KW-1185">Reference proteome</keyword>
<proteinExistence type="predicted"/>
<feature type="domain" description="ABC transmembrane type-1" evidence="4">
    <location>
        <begin position="41"/>
        <end position="97"/>
    </location>
</feature>
<evidence type="ECO:0000313" key="5">
    <source>
        <dbReference type="EMBL" id="KAG1811774.1"/>
    </source>
</evidence>
<dbReference type="GO" id="GO:0005524">
    <property type="term" value="F:ATP binding"/>
    <property type="evidence" value="ECO:0007669"/>
    <property type="project" value="InterPro"/>
</dbReference>
<dbReference type="AlphaFoldDB" id="A0A9P7JAX7"/>
<dbReference type="GO" id="GO:0016020">
    <property type="term" value="C:membrane"/>
    <property type="evidence" value="ECO:0007669"/>
    <property type="project" value="InterPro"/>
</dbReference>
<dbReference type="InterPro" id="IPR011527">
    <property type="entry name" value="ABC1_TM_dom"/>
</dbReference>
<keyword evidence="3" id="KW-0472">Membrane</keyword>
<dbReference type="GeneID" id="64630364"/>
<evidence type="ECO:0000256" key="3">
    <source>
        <dbReference type="ARBA" id="ARBA00023136"/>
    </source>
</evidence>
<dbReference type="GO" id="GO:0140359">
    <property type="term" value="F:ABC-type transporter activity"/>
    <property type="evidence" value="ECO:0007669"/>
    <property type="project" value="InterPro"/>
</dbReference>